<evidence type="ECO:0000313" key="2">
    <source>
        <dbReference type="Proteomes" id="UP001060919"/>
    </source>
</evidence>
<accession>A0A915YL40</accession>
<gene>
    <name evidence="1" type="ORF">AsAng_0059990</name>
</gene>
<protein>
    <submittedName>
        <fullName evidence="1">Uncharacterized protein</fullName>
    </submittedName>
</protein>
<dbReference type="Proteomes" id="UP001060919">
    <property type="component" value="Chromosome"/>
</dbReference>
<organism evidence="1 2">
    <name type="scientific">Aureispira anguillae</name>
    <dbReference type="NCBI Taxonomy" id="2864201"/>
    <lineage>
        <taxon>Bacteria</taxon>
        <taxon>Pseudomonadati</taxon>
        <taxon>Bacteroidota</taxon>
        <taxon>Saprospiria</taxon>
        <taxon>Saprospirales</taxon>
        <taxon>Saprospiraceae</taxon>
        <taxon>Aureispira</taxon>
    </lineage>
</organism>
<dbReference type="EMBL" id="AP026867">
    <property type="protein sequence ID" value="BDS15215.1"/>
    <property type="molecule type" value="Genomic_DNA"/>
</dbReference>
<keyword evidence="2" id="KW-1185">Reference proteome</keyword>
<evidence type="ECO:0000313" key="1">
    <source>
        <dbReference type="EMBL" id="BDS15215.1"/>
    </source>
</evidence>
<dbReference type="RefSeq" id="WP_264790388.1">
    <property type="nucleotide sequence ID" value="NZ_AP026867.1"/>
</dbReference>
<dbReference type="AlphaFoldDB" id="A0A915YL40"/>
<sequence length="86" mass="10382">MIKFVFDLIDTEYELCEKYEDDDLEKKEKIKEKKGKEDKFYNPNLIFAHQETSTPLFNTRLFIHPNTHNYCLNFKLEVPSPPPEWV</sequence>
<proteinExistence type="predicted"/>
<dbReference type="KEGG" id="aup:AsAng_0059990"/>
<reference evidence="1" key="1">
    <citation type="submission" date="2022-09" db="EMBL/GenBank/DDBJ databases">
        <title>Aureispira anguillicida sp. nov., isolated from Leptocephalus of Japanese eel Anguilla japonica.</title>
        <authorList>
            <person name="Yuasa K."/>
            <person name="Mekata T."/>
            <person name="Ikunari K."/>
        </authorList>
    </citation>
    <scope>NUCLEOTIDE SEQUENCE</scope>
    <source>
        <strain evidence="1">EL160426</strain>
    </source>
</reference>
<name>A0A915YL40_9BACT</name>